<dbReference type="AlphaFoldDB" id="A0A0F7U445"/>
<sequence>MWQDNSKSRLLDRRRVSRLETEPEHLRKVQNRLKELRNRQQLPRGQDPNGRSESTRYATFVSLQRASNAVAAPDHLTGRRGSKDEEEEPVSPTPIALPSTAPEAKESKTQTTYGAGHPDWQNHEESMSWASSHNQAGTNSSRTIPEVSSSTHSARQNVDALTGAQYPAHDSYQDQVSISYNDQLVLLEQRNKARRAAQRVQAQKSLAELQQFLDQQQHQRQIFQAQQQSPYFESIQRQLRFHNQQQAQANQAQQNSKANNTDTYPLSPILYQSQAADTEIAETSTLPSPSDIINSWIESPKGPDVHTGLFDSNLATQKSKGDSLLRPKRSISRGTSSVTPQLNPRRLQTFKGIDHQIGAPNEPLQGDLDPSLIGRALELSPTISNINQDELLRPDLESTTANEAVVSYKEELCIIKCICKYDESHWPIMFCEGCKTSQHIVCYYRDESVPDVHNCVDCKPRTLVTWDFAKPMDLPRIPTWEEVMDFSTLEQRQALYGDENEFGDQRSESKAPAIHSQPGMNSPDSNSMILKNFMADRLQAANQGHLSIQSTPTAMPVNNEGHFFSHPKTTFIDEEVQKQGPFNKWQADYSGLIRTFIIYNAAFTIHGLDSRVPLRQAAEACLEFDTKLFLKSITKDEYENRWVKVEKKLVVRKIDADRGVGIEGIIDMLLVGD</sequence>
<feature type="coiled-coil region" evidence="1">
    <location>
        <begin position="190"/>
        <end position="219"/>
    </location>
</feature>
<feature type="compositionally biased region" description="Polar residues" evidence="2">
    <location>
        <begin position="332"/>
        <end position="342"/>
    </location>
</feature>
<dbReference type="OrthoDB" id="1928087at2759"/>
<reference evidence="4" key="1">
    <citation type="journal article" date="2015" name="Genome Announc.">
        <title>Draft genome sequence of the fungus Penicillium brasilianum MG11.</title>
        <authorList>
            <person name="Horn F."/>
            <person name="Linde J."/>
            <person name="Mattern D.J."/>
            <person name="Walther G."/>
            <person name="Guthke R."/>
            <person name="Brakhage A.A."/>
            <person name="Valiante V."/>
        </authorList>
    </citation>
    <scope>NUCLEOTIDE SEQUENCE [LARGE SCALE GENOMIC DNA]</scope>
    <source>
        <strain evidence="4">MG11</strain>
    </source>
</reference>
<dbReference type="InterPro" id="IPR011011">
    <property type="entry name" value="Znf_FYVE_PHD"/>
</dbReference>
<organism evidence="3 4">
    <name type="scientific">Penicillium brasilianum</name>
    <dbReference type="NCBI Taxonomy" id="104259"/>
    <lineage>
        <taxon>Eukaryota</taxon>
        <taxon>Fungi</taxon>
        <taxon>Dikarya</taxon>
        <taxon>Ascomycota</taxon>
        <taxon>Pezizomycotina</taxon>
        <taxon>Eurotiomycetes</taxon>
        <taxon>Eurotiomycetidae</taxon>
        <taxon>Eurotiales</taxon>
        <taxon>Aspergillaceae</taxon>
        <taxon>Penicillium</taxon>
    </lineage>
</organism>
<evidence type="ECO:0000256" key="2">
    <source>
        <dbReference type="SAM" id="MobiDB-lite"/>
    </source>
</evidence>
<feature type="compositionally biased region" description="Basic and acidic residues" evidence="2">
    <location>
        <begin position="1"/>
        <end position="38"/>
    </location>
</feature>
<dbReference type="SUPFAM" id="SSF57903">
    <property type="entry name" value="FYVE/PHD zinc finger"/>
    <property type="match status" value="1"/>
</dbReference>
<dbReference type="EMBL" id="CDHK01000014">
    <property type="protein sequence ID" value="CEJ62167.1"/>
    <property type="molecule type" value="Genomic_DNA"/>
</dbReference>
<evidence type="ECO:0000313" key="3">
    <source>
        <dbReference type="EMBL" id="CEJ62167.1"/>
    </source>
</evidence>
<protein>
    <recommendedName>
        <fullName evidence="5">Zinc finger PHD-type domain-containing protein</fullName>
    </recommendedName>
</protein>
<dbReference type="Gene3D" id="3.30.40.10">
    <property type="entry name" value="Zinc/RING finger domain, C3HC4 (zinc finger)"/>
    <property type="match status" value="1"/>
</dbReference>
<feature type="region of interest" description="Disordered" evidence="2">
    <location>
        <begin position="1"/>
        <end position="149"/>
    </location>
</feature>
<gene>
    <name evidence="3" type="ORF">PMG11_10675</name>
</gene>
<feature type="region of interest" description="Disordered" evidence="2">
    <location>
        <begin position="318"/>
        <end position="342"/>
    </location>
</feature>
<proteinExistence type="predicted"/>
<name>A0A0F7U445_PENBI</name>
<evidence type="ECO:0008006" key="5">
    <source>
        <dbReference type="Google" id="ProtNLM"/>
    </source>
</evidence>
<keyword evidence="4" id="KW-1185">Reference proteome</keyword>
<dbReference type="Proteomes" id="UP000042958">
    <property type="component" value="Unassembled WGS sequence"/>
</dbReference>
<keyword evidence="1" id="KW-0175">Coiled coil</keyword>
<accession>A0A0F7U445</accession>
<dbReference type="InterPro" id="IPR013083">
    <property type="entry name" value="Znf_RING/FYVE/PHD"/>
</dbReference>
<feature type="compositionally biased region" description="Polar residues" evidence="2">
    <location>
        <begin position="128"/>
        <end position="149"/>
    </location>
</feature>
<feature type="region of interest" description="Disordered" evidence="2">
    <location>
        <begin position="501"/>
        <end position="521"/>
    </location>
</feature>
<evidence type="ECO:0000256" key="1">
    <source>
        <dbReference type="SAM" id="Coils"/>
    </source>
</evidence>
<evidence type="ECO:0000313" key="4">
    <source>
        <dbReference type="Proteomes" id="UP000042958"/>
    </source>
</evidence>
<feature type="compositionally biased region" description="Polar residues" evidence="2">
    <location>
        <begin position="39"/>
        <end position="67"/>
    </location>
</feature>